<proteinExistence type="predicted"/>
<feature type="compositionally biased region" description="Basic and acidic residues" evidence="1">
    <location>
        <begin position="228"/>
        <end position="240"/>
    </location>
</feature>
<dbReference type="AlphaFoldDB" id="A0AAW0GVW2"/>
<gene>
    <name evidence="2" type="ORF">QCA50_001016</name>
</gene>
<protein>
    <submittedName>
        <fullName evidence="2">Uncharacterized protein</fullName>
    </submittedName>
</protein>
<name>A0AAW0GVW2_9APHY</name>
<evidence type="ECO:0000313" key="2">
    <source>
        <dbReference type="EMBL" id="KAK7696362.1"/>
    </source>
</evidence>
<reference evidence="2 3" key="1">
    <citation type="submission" date="2022-09" db="EMBL/GenBank/DDBJ databases">
        <authorList>
            <person name="Palmer J.M."/>
        </authorList>
    </citation>
    <scope>NUCLEOTIDE SEQUENCE [LARGE SCALE GENOMIC DNA]</scope>
    <source>
        <strain evidence="2 3">DSM 7382</strain>
    </source>
</reference>
<keyword evidence="3" id="KW-1185">Reference proteome</keyword>
<dbReference type="EMBL" id="JASBNA010000001">
    <property type="protein sequence ID" value="KAK7696362.1"/>
    <property type="molecule type" value="Genomic_DNA"/>
</dbReference>
<feature type="region of interest" description="Disordered" evidence="1">
    <location>
        <begin position="218"/>
        <end position="245"/>
    </location>
</feature>
<feature type="compositionally biased region" description="Polar residues" evidence="1">
    <location>
        <begin position="285"/>
        <end position="320"/>
    </location>
</feature>
<feature type="region of interest" description="Disordered" evidence="1">
    <location>
        <begin position="258"/>
        <end position="360"/>
    </location>
</feature>
<accession>A0AAW0GVW2</accession>
<evidence type="ECO:0000256" key="1">
    <source>
        <dbReference type="SAM" id="MobiDB-lite"/>
    </source>
</evidence>
<evidence type="ECO:0000313" key="3">
    <source>
        <dbReference type="Proteomes" id="UP001385951"/>
    </source>
</evidence>
<organism evidence="2 3">
    <name type="scientific">Cerrena zonata</name>
    <dbReference type="NCBI Taxonomy" id="2478898"/>
    <lineage>
        <taxon>Eukaryota</taxon>
        <taxon>Fungi</taxon>
        <taxon>Dikarya</taxon>
        <taxon>Basidiomycota</taxon>
        <taxon>Agaricomycotina</taxon>
        <taxon>Agaricomycetes</taxon>
        <taxon>Polyporales</taxon>
        <taxon>Cerrenaceae</taxon>
        <taxon>Cerrena</taxon>
    </lineage>
</organism>
<sequence length="376" mass="41857">MHPLGEYAKFSFLVNEKPSKLHTLDDSECFSGSPRLSCFAADAKGDDVYGVQVDFAKGYKKSDSVAILIREHCGNHTAFYGTIIRKACSGRLARRYNGDPLRLSHLSEYQHSTMCKVGSFHDNVIMDAVKLEIMLVPVDILERTGKNRPLRFRPENVRGISGDIETVEGRQGKYEDGSVRVGWKGNIKEPMARAQVFISLKDYIPSKALYLCTCHGTASPEAGSQPPEHNDGTAVEHENEPPMIPSTASAYIASSEGRNKLSNTNTSQVKEEQDDNALKRKLSDPVQQPTSTSKYRFLNNGSREPQSLHRTTMNDQTNKNKQIKQEHDNSPRAFSHPKASGSRSVVKDEPVEGSLPIMPPIAEDQENTVIVKRRML</sequence>
<dbReference type="Proteomes" id="UP001385951">
    <property type="component" value="Unassembled WGS sequence"/>
</dbReference>
<comment type="caution">
    <text evidence="2">The sequence shown here is derived from an EMBL/GenBank/DDBJ whole genome shotgun (WGS) entry which is preliminary data.</text>
</comment>